<dbReference type="AlphaFoldDB" id="A0A7W7KFE3"/>
<dbReference type="SUPFAM" id="SSF46894">
    <property type="entry name" value="C-terminal effector domain of the bipartite response regulators"/>
    <property type="match status" value="1"/>
</dbReference>
<evidence type="ECO:0000259" key="5">
    <source>
        <dbReference type="PROSITE" id="PS50043"/>
    </source>
</evidence>
<organism evidence="7 8">
    <name type="scientific">Novosphingobium chloroacetimidivorans</name>
    <dbReference type="NCBI Taxonomy" id="1428314"/>
    <lineage>
        <taxon>Bacteria</taxon>
        <taxon>Pseudomonadati</taxon>
        <taxon>Pseudomonadota</taxon>
        <taxon>Alphaproteobacteria</taxon>
        <taxon>Sphingomonadales</taxon>
        <taxon>Sphingomonadaceae</taxon>
        <taxon>Novosphingobium</taxon>
    </lineage>
</organism>
<dbReference type="Proteomes" id="UP000555448">
    <property type="component" value="Unassembled WGS sequence"/>
</dbReference>
<evidence type="ECO:0000256" key="1">
    <source>
        <dbReference type="ARBA" id="ARBA00023015"/>
    </source>
</evidence>
<dbReference type="GO" id="GO:0000160">
    <property type="term" value="P:phosphorelay signal transduction system"/>
    <property type="evidence" value="ECO:0007669"/>
    <property type="project" value="InterPro"/>
</dbReference>
<keyword evidence="2" id="KW-0238">DNA-binding</keyword>
<dbReference type="PRINTS" id="PR00038">
    <property type="entry name" value="HTHLUXR"/>
</dbReference>
<gene>
    <name evidence="7" type="ORF">HNO88_004411</name>
</gene>
<evidence type="ECO:0000256" key="4">
    <source>
        <dbReference type="PROSITE-ProRule" id="PRU00169"/>
    </source>
</evidence>
<dbReference type="EMBL" id="JACHLR010000050">
    <property type="protein sequence ID" value="MBB4861063.1"/>
    <property type="molecule type" value="Genomic_DNA"/>
</dbReference>
<dbReference type="Gene3D" id="3.40.50.2300">
    <property type="match status" value="1"/>
</dbReference>
<feature type="domain" description="HTH luxR-type" evidence="5">
    <location>
        <begin position="132"/>
        <end position="197"/>
    </location>
</feature>
<dbReference type="Pfam" id="PF00196">
    <property type="entry name" value="GerE"/>
    <property type="match status" value="1"/>
</dbReference>
<sequence length="200" mass="22014">MKRPSKLILIDHSARRRAAITHALSATHLHVEPFETLDELTIAWPRLTGVLLHDRGGSVATLVKVMTEQGRSHPIVAYHENPRLRHVVDAVLAGAVDYLGWPFVAEELTAALARMAEKAEEPDKSGSRAVAALSNLSRLTKRELEVLDRLSRGLTNQIIADELAISRRTVETYRANLLIKLGVSNTAEAVQVAIEAALKR</sequence>
<keyword evidence="8" id="KW-1185">Reference proteome</keyword>
<keyword evidence="3" id="KW-0804">Transcription</keyword>
<dbReference type="Gene3D" id="1.10.10.10">
    <property type="entry name" value="Winged helix-like DNA-binding domain superfamily/Winged helix DNA-binding domain"/>
    <property type="match status" value="1"/>
</dbReference>
<dbReference type="SUPFAM" id="SSF52172">
    <property type="entry name" value="CheY-like"/>
    <property type="match status" value="1"/>
</dbReference>
<accession>A0A7W7KFE3</accession>
<comment type="caution">
    <text evidence="7">The sequence shown here is derived from an EMBL/GenBank/DDBJ whole genome shotgun (WGS) entry which is preliminary data.</text>
</comment>
<evidence type="ECO:0000256" key="2">
    <source>
        <dbReference type="ARBA" id="ARBA00023125"/>
    </source>
</evidence>
<dbReference type="PROSITE" id="PS50043">
    <property type="entry name" value="HTH_LUXR_2"/>
    <property type="match status" value="1"/>
</dbReference>
<feature type="domain" description="Response regulatory" evidence="6">
    <location>
        <begin position="6"/>
        <end position="116"/>
    </location>
</feature>
<proteinExistence type="predicted"/>
<dbReference type="InterPro" id="IPR000792">
    <property type="entry name" value="Tscrpt_reg_LuxR_C"/>
</dbReference>
<dbReference type="PANTHER" id="PTHR44688">
    <property type="entry name" value="DNA-BINDING TRANSCRIPTIONAL ACTIVATOR DEVR_DOSR"/>
    <property type="match status" value="1"/>
</dbReference>
<protein>
    <submittedName>
        <fullName evidence="7">FixJ family two-component response regulator</fullName>
    </submittedName>
</protein>
<dbReference type="PROSITE" id="PS00622">
    <property type="entry name" value="HTH_LUXR_1"/>
    <property type="match status" value="1"/>
</dbReference>
<dbReference type="SMART" id="SM00421">
    <property type="entry name" value="HTH_LUXR"/>
    <property type="match status" value="1"/>
</dbReference>
<dbReference type="InterPro" id="IPR011006">
    <property type="entry name" value="CheY-like_superfamily"/>
</dbReference>
<dbReference type="GO" id="GO:0006355">
    <property type="term" value="P:regulation of DNA-templated transcription"/>
    <property type="evidence" value="ECO:0007669"/>
    <property type="project" value="InterPro"/>
</dbReference>
<keyword evidence="4" id="KW-0597">Phosphoprotein</keyword>
<dbReference type="PANTHER" id="PTHR44688:SF16">
    <property type="entry name" value="DNA-BINDING TRANSCRIPTIONAL ACTIVATOR DEVR_DOSR"/>
    <property type="match status" value="1"/>
</dbReference>
<feature type="modified residue" description="4-aspartylphosphate" evidence="4">
    <location>
        <position position="54"/>
    </location>
</feature>
<dbReference type="InterPro" id="IPR016032">
    <property type="entry name" value="Sig_transdc_resp-reg_C-effctor"/>
</dbReference>
<keyword evidence="1" id="KW-0805">Transcription regulation</keyword>
<reference evidence="7 8" key="1">
    <citation type="submission" date="2020-08" db="EMBL/GenBank/DDBJ databases">
        <title>Functional genomics of gut bacteria from endangered species of beetles.</title>
        <authorList>
            <person name="Carlos-Shanley C."/>
        </authorList>
    </citation>
    <scope>NUCLEOTIDE SEQUENCE [LARGE SCALE GENOMIC DNA]</scope>
    <source>
        <strain evidence="7 8">S00245</strain>
    </source>
</reference>
<evidence type="ECO:0000313" key="8">
    <source>
        <dbReference type="Proteomes" id="UP000555448"/>
    </source>
</evidence>
<dbReference type="InterPro" id="IPR001789">
    <property type="entry name" value="Sig_transdc_resp-reg_receiver"/>
</dbReference>
<dbReference type="PROSITE" id="PS50110">
    <property type="entry name" value="RESPONSE_REGULATORY"/>
    <property type="match status" value="1"/>
</dbReference>
<dbReference type="InterPro" id="IPR036388">
    <property type="entry name" value="WH-like_DNA-bd_sf"/>
</dbReference>
<evidence type="ECO:0000313" key="7">
    <source>
        <dbReference type="EMBL" id="MBB4861063.1"/>
    </source>
</evidence>
<name>A0A7W7KFE3_9SPHN</name>
<dbReference type="GO" id="GO:0003677">
    <property type="term" value="F:DNA binding"/>
    <property type="evidence" value="ECO:0007669"/>
    <property type="project" value="UniProtKB-KW"/>
</dbReference>
<dbReference type="CDD" id="cd06170">
    <property type="entry name" value="LuxR_C_like"/>
    <property type="match status" value="1"/>
</dbReference>
<evidence type="ECO:0000256" key="3">
    <source>
        <dbReference type="ARBA" id="ARBA00023163"/>
    </source>
</evidence>
<dbReference type="RefSeq" id="WP_184250752.1">
    <property type="nucleotide sequence ID" value="NZ_JACHLR010000050.1"/>
</dbReference>
<evidence type="ECO:0000259" key="6">
    <source>
        <dbReference type="PROSITE" id="PS50110"/>
    </source>
</evidence>